<accession>A0ABV4BWS3</accession>
<protein>
    <submittedName>
        <fullName evidence="2">DUF1490 family protein</fullName>
    </submittedName>
</protein>
<dbReference type="Pfam" id="PF07371">
    <property type="entry name" value="DUF1490"/>
    <property type="match status" value="1"/>
</dbReference>
<dbReference type="Proteomes" id="UP001564760">
    <property type="component" value="Unassembled WGS sequence"/>
</dbReference>
<evidence type="ECO:0000313" key="3">
    <source>
        <dbReference type="Proteomes" id="UP001564760"/>
    </source>
</evidence>
<organism evidence="2 3">
    <name type="scientific">Mycobacterium servetii</name>
    <dbReference type="NCBI Taxonomy" id="3237418"/>
    <lineage>
        <taxon>Bacteria</taxon>
        <taxon>Bacillati</taxon>
        <taxon>Actinomycetota</taxon>
        <taxon>Actinomycetes</taxon>
        <taxon>Mycobacteriales</taxon>
        <taxon>Mycobacteriaceae</taxon>
        <taxon>Mycobacterium</taxon>
    </lineage>
</organism>
<proteinExistence type="predicted"/>
<dbReference type="RefSeq" id="WP_369736946.1">
    <property type="nucleotide sequence ID" value="NZ_JBGEDP010000001.1"/>
</dbReference>
<reference evidence="2 3" key="1">
    <citation type="submission" date="2024-08" db="EMBL/GenBank/DDBJ databases">
        <title>Mycobacterium servetensis sp. nov., a novel rapid-growing mycobacterial species recovered from a human patient in Zaragoza, Spain.</title>
        <authorList>
            <person name="Tristancho-Baro A.I."/>
            <person name="Buenestado-Serrano S."/>
            <person name="Garcia De Viedma D."/>
            <person name="Milagro-Beamonte A."/>
            <person name="Burillo N."/>
            <person name="Sanz S."/>
            <person name="Lopez-Calleja A.I."/>
            <person name="Penas-Utrilla D."/>
            <person name="Guardingo M."/>
            <person name="Garcia M.J."/>
            <person name="Vinuelas-Bayon J."/>
        </authorList>
    </citation>
    <scope>NUCLEOTIDE SEQUENCE [LARGE SCALE GENOMIC DNA]</scope>
    <source>
        <strain evidence="3">HUMS_12744610</strain>
    </source>
</reference>
<gene>
    <name evidence="2" type="ORF">AB8998_05375</name>
</gene>
<evidence type="ECO:0000313" key="2">
    <source>
        <dbReference type="EMBL" id="MEY8014478.1"/>
    </source>
</evidence>
<feature type="region of interest" description="Disordered" evidence="1">
    <location>
        <begin position="73"/>
        <end position="93"/>
    </location>
</feature>
<dbReference type="EMBL" id="JBGEDP010000001">
    <property type="protein sequence ID" value="MEY8014478.1"/>
    <property type="molecule type" value="Genomic_DNA"/>
</dbReference>
<comment type="caution">
    <text evidence="2">The sequence shown here is derived from an EMBL/GenBank/DDBJ whole genome shotgun (WGS) entry which is preliminary data.</text>
</comment>
<name>A0ABV4BWS3_9MYCO</name>
<sequence length="93" mass="9644">MIVSGIWAKATHAVVTGAVGVGAYELLRKAVGSAPVHRAAVSTAELGLRATRGTERAAESARLKFADVTAEARERIGEQAAPPATGETDQHDH</sequence>
<dbReference type="InterPro" id="IPR009963">
    <property type="entry name" value="DUF1490"/>
</dbReference>
<evidence type="ECO:0000256" key="1">
    <source>
        <dbReference type="SAM" id="MobiDB-lite"/>
    </source>
</evidence>
<keyword evidence="3" id="KW-1185">Reference proteome</keyword>